<dbReference type="Gene3D" id="3.40.50.1820">
    <property type="entry name" value="alpha/beta hydrolase"/>
    <property type="match status" value="1"/>
</dbReference>
<comment type="similarity">
    <text evidence="2">Belongs to the peptidase S9A family.</text>
</comment>
<sequence length="704" mass="79415">MKNLHKNLLLGTSLMLGVHVSNAQMQYPQTKKIDHIDEYHGVKVADPYRWLEDDRSAETAEWVKAENKVTFDFLDKIPYRNMLKERIEKVFNYPKYSAPSRKNEWFYFSKNDGLQNQSVLYRQKGLDGTPEIVLDPNKLSPDGTTRLGAFSVSKDGKYAVYYLSKGGSDWQEAYIMDLSTKQNLPDHIEWIKVSGAEWQGNGFYYSRYPKPDGSALAAKNENHQIYYHKVGTSQEQDELVYENKENPQRFNTMSVSDDEKFAYLNISDRGKGKEGNAIYFRKLGQKEFTPIVAEVGDFQYSIVDNIGDKFLVETNEKAQNSKVQLYDPATKSWKNIIPEKPEPLQGVGTAGGKMFATYLKDVTTRVYVYDLTGKLENEVKLPGLGTAGGFGGEADDKFVFYTFTSFTFPPTIYRYDIATKQTSIFRKPEVQFNPDAFETKQIFYTSKDGTKVPMFITYKKGLQLNGKNPTLLYAYGGFNISSQPGFSATLIPFLEQGGVYALANIRGGAEYGEKWHEAGMKLKKQNVYDDFIAAGEYLIAQKYCTKDFLALRGGSNGGLLVGAVINQRPDLCKVAIPQVGVMDMLRYHKFTIGWNWSPEYGNSDDATDFKNLYGYSPLHNIKEGVEYPATMITTADHDDRVVPAHSFKYAATLQEKAGKSKNPLLIRIDVNSGHGASNTKKNIELTADLYAFIFANMGVVVKGM</sequence>
<evidence type="ECO:0000256" key="6">
    <source>
        <dbReference type="ARBA" id="ARBA00022825"/>
    </source>
</evidence>
<dbReference type="InterPro" id="IPR029058">
    <property type="entry name" value="AB_hydrolase_fold"/>
</dbReference>
<dbReference type="InterPro" id="IPR051167">
    <property type="entry name" value="Prolyl_oligopep/macrocyclase"/>
</dbReference>
<dbReference type="GO" id="GO:0005829">
    <property type="term" value="C:cytosol"/>
    <property type="evidence" value="ECO:0007669"/>
    <property type="project" value="TreeGrafter"/>
</dbReference>
<protein>
    <recommendedName>
        <fullName evidence="3">prolyl oligopeptidase</fullName>
        <ecNumber evidence="3">3.4.21.26</ecNumber>
    </recommendedName>
    <alternativeName>
        <fullName evidence="8">Proline-specific endopeptidase</fullName>
    </alternativeName>
</protein>
<dbReference type="Proteomes" id="UP000245489">
    <property type="component" value="Unassembled WGS sequence"/>
</dbReference>
<dbReference type="Pfam" id="PF02897">
    <property type="entry name" value="Peptidase_S9_N"/>
    <property type="match status" value="1"/>
</dbReference>
<reference evidence="12 13" key="1">
    <citation type="submission" date="2018-05" db="EMBL/GenBank/DDBJ databases">
        <title>Genomic Encyclopedia of Archaeal and Bacterial Type Strains, Phase II (KMG-II): from individual species to whole genera.</title>
        <authorList>
            <person name="Goeker M."/>
        </authorList>
    </citation>
    <scope>NUCLEOTIDE SEQUENCE [LARGE SCALE GENOMIC DNA]</scope>
    <source>
        <strain evidence="12 13">DSM 22214</strain>
    </source>
</reference>
<feature type="signal peptide" evidence="9">
    <location>
        <begin position="1"/>
        <end position="23"/>
    </location>
</feature>
<evidence type="ECO:0000256" key="4">
    <source>
        <dbReference type="ARBA" id="ARBA00022670"/>
    </source>
</evidence>
<dbReference type="InterPro" id="IPR001375">
    <property type="entry name" value="Peptidase_S9_cat"/>
</dbReference>
<dbReference type="InterPro" id="IPR002471">
    <property type="entry name" value="Pept_S9_AS"/>
</dbReference>
<dbReference type="InterPro" id="IPR023302">
    <property type="entry name" value="Pept_S9A_N"/>
</dbReference>
<evidence type="ECO:0000256" key="5">
    <source>
        <dbReference type="ARBA" id="ARBA00022801"/>
    </source>
</evidence>
<keyword evidence="13" id="KW-1185">Reference proteome</keyword>
<evidence type="ECO:0000259" key="10">
    <source>
        <dbReference type="Pfam" id="PF00326"/>
    </source>
</evidence>
<dbReference type="RefSeq" id="WP_109743374.1">
    <property type="nucleotide sequence ID" value="NZ_QGGO01000013.1"/>
</dbReference>
<dbReference type="Gene3D" id="2.130.10.120">
    <property type="entry name" value="Prolyl oligopeptidase, N-terminal domain"/>
    <property type="match status" value="1"/>
</dbReference>
<evidence type="ECO:0000256" key="3">
    <source>
        <dbReference type="ARBA" id="ARBA00011897"/>
    </source>
</evidence>
<evidence type="ECO:0000256" key="9">
    <source>
        <dbReference type="SAM" id="SignalP"/>
    </source>
</evidence>
<evidence type="ECO:0000259" key="11">
    <source>
        <dbReference type="Pfam" id="PF02897"/>
    </source>
</evidence>
<dbReference type="GO" id="GO:0006508">
    <property type="term" value="P:proteolysis"/>
    <property type="evidence" value="ECO:0007669"/>
    <property type="project" value="UniProtKB-KW"/>
</dbReference>
<feature type="domain" description="Peptidase S9A N-terminal" evidence="11">
    <location>
        <begin position="28"/>
        <end position="427"/>
    </location>
</feature>
<dbReference type="GO" id="GO:0070012">
    <property type="term" value="F:oligopeptidase activity"/>
    <property type="evidence" value="ECO:0007669"/>
    <property type="project" value="TreeGrafter"/>
</dbReference>
<feature type="domain" description="Peptidase S9 prolyl oligopeptidase catalytic" evidence="10">
    <location>
        <begin position="486"/>
        <end position="697"/>
    </location>
</feature>
<gene>
    <name evidence="12" type="ORF">LV89_02650</name>
</gene>
<dbReference type="PROSITE" id="PS00708">
    <property type="entry name" value="PRO_ENDOPEP_SER"/>
    <property type="match status" value="1"/>
</dbReference>
<dbReference type="Pfam" id="PF00326">
    <property type="entry name" value="Peptidase_S9"/>
    <property type="match status" value="1"/>
</dbReference>
<dbReference type="PANTHER" id="PTHR42881">
    <property type="entry name" value="PROLYL ENDOPEPTIDASE"/>
    <property type="match status" value="1"/>
</dbReference>
<dbReference type="EC" id="3.4.21.26" evidence="3"/>
<comment type="function">
    <text evidence="7">Cleaves peptide bonds on the C-terminal side of prolyl residues within peptides that are up to approximately 30 amino acids long. Has an absolute requirement for an X-Pro bond in the trans configuration immediately preceding the Pro-Y scissible bond.</text>
</comment>
<keyword evidence="6" id="KW-0720">Serine protease</keyword>
<dbReference type="PRINTS" id="PR00862">
    <property type="entry name" value="PROLIGOPTASE"/>
</dbReference>
<feature type="chain" id="PRO_5016389324" description="prolyl oligopeptidase" evidence="9">
    <location>
        <begin position="24"/>
        <end position="704"/>
    </location>
</feature>
<dbReference type="SUPFAM" id="SSF50993">
    <property type="entry name" value="Peptidase/esterase 'gauge' domain"/>
    <property type="match status" value="1"/>
</dbReference>
<evidence type="ECO:0000256" key="7">
    <source>
        <dbReference type="ARBA" id="ARBA00060121"/>
    </source>
</evidence>
<evidence type="ECO:0000313" key="13">
    <source>
        <dbReference type="Proteomes" id="UP000245489"/>
    </source>
</evidence>
<comment type="caution">
    <text evidence="12">The sequence shown here is derived from an EMBL/GenBank/DDBJ whole genome shotgun (WGS) entry which is preliminary data.</text>
</comment>
<dbReference type="EMBL" id="QGGO01000013">
    <property type="protein sequence ID" value="PWK26169.1"/>
    <property type="molecule type" value="Genomic_DNA"/>
</dbReference>
<evidence type="ECO:0000256" key="2">
    <source>
        <dbReference type="ARBA" id="ARBA00005228"/>
    </source>
</evidence>
<evidence type="ECO:0000313" key="12">
    <source>
        <dbReference type="EMBL" id="PWK26169.1"/>
    </source>
</evidence>
<dbReference type="AlphaFoldDB" id="A0A316EA07"/>
<accession>A0A316EA07</accession>
<keyword evidence="4" id="KW-0645">Protease</keyword>
<dbReference type="GO" id="GO:0004252">
    <property type="term" value="F:serine-type endopeptidase activity"/>
    <property type="evidence" value="ECO:0007669"/>
    <property type="project" value="UniProtKB-EC"/>
</dbReference>
<comment type="catalytic activity">
    <reaction evidence="1">
        <text>Hydrolysis of Pro-|-Xaa &gt;&gt; Ala-|-Xaa in oligopeptides.</text>
        <dbReference type="EC" id="3.4.21.26"/>
    </reaction>
</comment>
<dbReference type="PANTHER" id="PTHR42881:SF2">
    <property type="entry name" value="PROLYL ENDOPEPTIDASE"/>
    <property type="match status" value="1"/>
</dbReference>
<dbReference type="SUPFAM" id="SSF53474">
    <property type="entry name" value="alpha/beta-Hydrolases"/>
    <property type="match status" value="1"/>
</dbReference>
<organism evidence="12 13">
    <name type="scientific">Arcicella aurantiaca</name>
    <dbReference type="NCBI Taxonomy" id="591202"/>
    <lineage>
        <taxon>Bacteria</taxon>
        <taxon>Pseudomonadati</taxon>
        <taxon>Bacteroidota</taxon>
        <taxon>Cytophagia</taxon>
        <taxon>Cytophagales</taxon>
        <taxon>Flectobacillaceae</taxon>
        <taxon>Arcicella</taxon>
    </lineage>
</organism>
<dbReference type="InterPro" id="IPR002470">
    <property type="entry name" value="Peptidase_S9A"/>
</dbReference>
<evidence type="ECO:0000256" key="8">
    <source>
        <dbReference type="ARBA" id="ARBA00081187"/>
    </source>
</evidence>
<dbReference type="OrthoDB" id="9801421at2"/>
<keyword evidence="9" id="KW-0732">Signal</keyword>
<evidence type="ECO:0000256" key="1">
    <source>
        <dbReference type="ARBA" id="ARBA00001070"/>
    </source>
</evidence>
<dbReference type="FunFam" id="3.40.50.1820:FF:000005">
    <property type="entry name" value="Prolyl endopeptidase"/>
    <property type="match status" value="1"/>
</dbReference>
<name>A0A316EA07_9BACT</name>
<proteinExistence type="inferred from homology"/>
<keyword evidence="5" id="KW-0378">Hydrolase</keyword>